<evidence type="ECO:0000313" key="3">
    <source>
        <dbReference type="Proteomes" id="UP000054466"/>
    </source>
</evidence>
<dbReference type="Proteomes" id="UP000054466">
    <property type="component" value="Unassembled WGS sequence"/>
</dbReference>
<dbReference type="RefSeq" id="XP_016250507.1">
    <property type="nucleotide sequence ID" value="XM_016392988.1"/>
</dbReference>
<name>A0A0D1ZQH7_9EURO</name>
<evidence type="ECO:0000313" key="2">
    <source>
        <dbReference type="EMBL" id="KIW30291.1"/>
    </source>
</evidence>
<feature type="region of interest" description="Disordered" evidence="1">
    <location>
        <begin position="1"/>
        <end position="35"/>
    </location>
</feature>
<reference evidence="2 3" key="1">
    <citation type="submission" date="2015-01" db="EMBL/GenBank/DDBJ databases">
        <title>The Genome Sequence of Cladophialophora immunda CBS83496.</title>
        <authorList>
            <consortium name="The Broad Institute Genomics Platform"/>
            <person name="Cuomo C."/>
            <person name="de Hoog S."/>
            <person name="Gorbushina A."/>
            <person name="Stielow B."/>
            <person name="Teixiera M."/>
            <person name="Abouelleil A."/>
            <person name="Chapman S.B."/>
            <person name="Priest M."/>
            <person name="Young S.K."/>
            <person name="Wortman J."/>
            <person name="Nusbaum C."/>
            <person name="Birren B."/>
        </authorList>
    </citation>
    <scope>NUCLEOTIDE SEQUENCE [LARGE SCALE GENOMIC DNA]</scope>
    <source>
        <strain evidence="2 3">CBS 83496</strain>
    </source>
</reference>
<dbReference type="VEuPathDB" id="FungiDB:PV07_06047"/>
<accession>A0A0D1ZQH7</accession>
<proteinExistence type="predicted"/>
<keyword evidence="3" id="KW-1185">Reference proteome</keyword>
<dbReference type="EMBL" id="KN847042">
    <property type="protein sequence ID" value="KIW30291.1"/>
    <property type="molecule type" value="Genomic_DNA"/>
</dbReference>
<dbReference type="AlphaFoldDB" id="A0A0D1ZQH7"/>
<dbReference type="OrthoDB" id="5413827at2759"/>
<dbReference type="HOGENOM" id="CLU_727692_0_0_1"/>
<dbReference type="PANTHER" id="PTHR38790:SF4">
    <property type="entry name" value="2EXR DOMAIN-CONTAINING PROTEIN"/>
    <property type="match status" value="1"/>
</dbReference>
<organism evidence="2 3">
    <name type="scientific">Cladophialophora immunda</name>
    <dbReference type="NCBI Taxonomy" id="569365"/>
    <lineage>
        <taxon>Eukaryota</taxon>
        <taxon>Fungi</taxon>
        <taxon>Dikarya</taxon>
        <taxon>Ascomycota</taxon>
        <taxon>Pezizomycotina</taxon>
        <taxon>Eurotiomycetes</taxon>
        <taxon>Chaetothyriomycetidae</taxon>
        <taxon>Chaetothyriales</taxon>
        <taxon>Herpotrichiellaceae</taxon>
        <taxon>Cladophialophora</taxon>
    </lineage>
</organism>
<evidence type="ECO:0000256" key="1">
    <source>
        <dbReference type="SAM" id="MobiDB-lite"/>
    </source>
</evidence>
<dbReference type="PANTHER" id="PTHR38790">
    <property type="entry name" value="2EXR DOMAIN-CONTAINING PROTEIN-RELATED"/>
    <property type="match status" value="1"/>
</dbReference>
<protein>
    <submittedName>
        <fullName evidence="2">Uncharacterized protein</fullName>
    </submittedName>
</protein>
<sequence>MVHDSDESMLAHVQDQPPASGKNEQFHREQQRQMKDDNTAWTAAGALLLSPLLSLPSELRQKVFQYVFMDSSENFPPQQACSPSRLLGMVGDQYKVSSGKSSTHAANNNIMQPLLLCRQLYWETRLMPLQVNCVKCPATMGSNTSATKRFLDALKPFQRRAIRELELHLLASVTEAWSLRSILRSIAGATETGVDCGLEQSGGGADIEIGGGEEGKVGQTLGKDLDNATSDSRLTELTVHITTRDLLLAQADSMVGLLHILSVAPFSQDCPATAFACAATWVTEGLAFLQSLRKLTIVIESSVSVATQITEIERNGFEQALRSSLSSVNVTVEWRVHRDMILGMDDSEWVNFLWLHDSTIGAQGQGATEPGVGRKVGFSSWTSIVS</sequence>
<gene>
    <name evidence="2" type="ORF">PV07_06047</name>
</gene>
<feature type="compositionally biased region" description="Basic and acidic residues" evidence="1">
    <location>
        <begin position="24"/>
        <end position="35"/>
    </location>
</feature>
<dbReference type="GeneID" id="27345241"/>